<evidence type="ECO:0000313" key="3">
    <source>
        <dbReference type="EMBL" id="MBP2317242.1"/>
    </source>
</evidence>
<feature type="region of interest" description="Disordered" evidence="1">
    <location>
        <begin position="283"/>
        <end position="316"/>
    </location>
</feature>
<evidence type="ECO:0000256" key="1">
    <source>
        <dbReference type="SAM" id="MobiDB-lite"/>
    </source>
</evidence>
<evidence type="ECO:0000259" key="2">
    <source>
        <dbReference type="Pfam" id="PF18096"/>
    </source>
</evidence>
<feature type="compositionally biased region" description="Low complexity" evidence="1">
    <location>
        <begin position="299"/>
        <end position="316"/>
    </location>
</feature>
<evidence type="ECO:0000313" key="4">
    <source>
        <dbReference type="Proteomes" id="UP001519331"/>
    </source>
</evidence>
<dbReference type="Gene3D" id="3.40.50.150">
    <property type="entry name" value="Vaccinia Virus protein VP39"/>
    <property type="match status" value="1"/>
</dbReference>
<gene>
    <name evidence="3" type="ORF">JOF45_000261</name>
</gene>
<dbReference type="Pfam" id="PF18096">
    <property type="entry name" value="Thump_like"/>
    <property type="match status" value="1"/>
</dbReference>
<dbReference type="InterPro" id="IPR041497">
    <property type="entry name" value="Thump-like"/>
</dbReference>
<feature type="domain" description="THUMP-like" evidence="2">
    <location>
        <begin position="377"/>
        <end position="457"/>
    </location>
</feature>
<dbReference type="InterPro" id="IPR029063">
    <property type="entry name" value="SAM-dependent_MTases_sf"/>
</dbReference>
<comment type="caution">
    <text evidence="3">The sequence shown here is derived from an EMBL/GenBank/DDBJ whole genome shotgun (WGS) entry which is preliminary data.</text>
</comment>
<protein>
    <recommendedName>
        <fullName evidence="2">THUMP-like domain-containing protein</fullName>
    </recommendedName>
</protein>
<proteinExistence type="predicted"/>
<organism evidence="3 4">
    <name type="scientific">Nesterenkonia lacusekhoensis</name>
    <dbReference type="NCBI Taxonomy" id="150832"/>
    <lineage>
        <taxon>Bacteria</taxon>
        <taxon>Bacillati</taxon>
        <taxon>Actinomycetota</taxon>
        <taxon>Actinomycetes</taxon>
        <taxon>Micrococcales</taxon>
        <taxon>Micrococcaceae</taxon>
        <taxon>Nesterenkonia</taxon>
    </lineage>
</organism>
<dbReference type="Proteomes" id="UP001519331">
    <property type="component" value="Unassembled WGS sequence"/>
</dbReference>
<dbReference type="RefSeq" id="WP_210047439.1">
    <property type="nucleotide sequence ID" value="NZ_JAGINX010000001.1"/>
</dbReference>
<accession>A0ABS4SYG3</accession>
<dbReference type="SUPFAM" id="SSF53335">
    <property type="entry name" value="S-adenosyl-L-methionine-dependent methyltransferases"/>
    <property type="match status" value="1"/>
</dbReference>
<reference evidence="3 4" key="1">
    <citation type="submission" date="2021-03" db="EMBL/GenBank/DDBJ databases">
        <title>Sequencing the genomes of 1000 actinobacteria strains.</title>
        <authorList>
            <person name="Klenk H.-P."/>
        </authorList>
    </citation>
    <scope>NUCLEOTIDE SEQUENCE [LARGE SCALE GENOMIC DNA]</scope>
    <source>
        <strain evidence="3 4">DSM 12544</strain>
    </source>
</reference>
<name>A0ABS4SYG3_9MICC</name>
<sequence length="459" mass="48774">MNDADRSPSPLEPLLSPEGWELLNSLPPYAEADSLALNQKLRKQGHSPELVAAALTQSSLRAEAAAKFGDFAEQMLFTRDGLQQATRLPVAARHAQRFREAGLTHAADLGCGLGGDTMALASLGLNVIAVEADETTAAAATVNLMAFPEADVLHTTAEEFMDQHGPLPEGWGLWLDPARRDAGRGHSGSGAASRVWDPEAFSPPLSFVTGLAETGIPMGVKLGPGIPHELIPEGCEAEWVSDGGDVVEAVLWFNALARRLSSDDADGERSAVSRAATVLHSSEEGRRAVELTSSSGWNTAAGTTEAPDAGAAPEADGVASAARLPVPDEILYEPDGAIIRAGLVQDCAAAFGGELLDEHIAYFVAAEPYADDLAPLARGYRVEQVMDFNVRTLQRWAQEEAVTSVEIKKRGVDIVPEQLRRQILGGKRSGKKSRGSKVHRTLVLVRIGQERIAAVVQPL</sequence>
<dbReference type="EMBL" id="JAGINX010000001">
    <property type="protein sequence ID" value="MBP2317242.1"/>
    <property type="molecule type" value="Genomic_DNA"/>
</dbReference>
<keyword evidence="4" id="KW-1185">Reference proteome</keyword>